<dbReference type="InterPro" id="IPR045450">
    <property type="entry name" value="VMAP_C"/>
</dbReference>
<dbReference type="OrthoDB" id="3867284at2"/>
<dbReference type="STRING" id="1915.SLINC_6350"/>
<feature type="domain" description="Effector-associated" evidence="2">
    <location>
        <begin position="29"/>
        <end position="105"/>
    </location>
</feature>
<feature type="domain" description="vWA-MoxR associated protein C-terminal" evidence="3">
    <location>
        <begin position="256"/>
        <end position="496"/>
    </location>
</feature>
<organism evidence="4 5">
    <name type="scientific">Streptomyces lincolnensis</name>
    <dbReference type="NCBI Taxonomy" id="1915"/>
    <lineage>
        <taxon>Bacteria</taxon>
        <taxon>Bacillati</taxon>
        <taxon>Actinomycetota</taxon>
        <taxon>Actinomycetes</taxon>
        <taxon>Kitasatosporales</taxon>
        <taxon>Streptomycetaceae</taxon>
        <taxon>Streptomyces</taxon>
    </lineage>
</organism>
<name>A0A1B1MJ48_STRLN</name>
<keyword evidence="5" id="KW-1185">Reference proteome</keyword>
<dbReference type="KEGG" id="sls:SLINC_6350"/>
<dbReference type="Pfam" id="PF20028">
    <property type="entry name" value="VMAP-C"/>
    <property type="match status" value="1"/>
</dbReference>
<dbReference type="Pfam" id="PF19956">
    <property type="entry name" value="EAD2"/>
    <property type="match status" value="1"/>
</dbReference>
<dbReference type="AlphaFoldDB" id="A0A1B1MJ48"/>
<evidence type="ECO:0000313" key="5">
    <source>
        <dbReference type="Proteomes" id="UP000092598"/>
    </source>
</evidence>
<accession>A0A1B1MJ48</accession>
<evidence type="ECO:0000259" key="2">
    <source>
        <dbReference type="Pfam" id="PF19956"/>
    </source>
</evidence>
<evidence type="ECO:0000259" key="3">
    <source>
        <dbReference type="Pfam" id="PF20028"/>
    </source>
</evidence>
<dbReference type="Proteomes" id="UP000092598">
    <property type="component" value="Chromosome"/>
</dbReference>
<evidence type="ECO:0000313" key="4">
    <source>
        <dbReference type="EMBL" id="ANS68574.1"/>
    </source>
</evidence>
<proteinExistence type="predicted"/>
<dbReference type="InterPro" id="IPR045431">
    <property type="entry name" value="EAD2"/>
</dbReference>
<sequence>MTMGTGVGGPEGGSGRAHGPLLLLELTNSLGALGCMEDAQSRLRFGDILGELLGRQIDLRGAKLREDVVVLVRSALNVADGERVLVEVVRILEGESAGDQLEQLLASFLAPVKSTPLKGGALTADEESGARAVLALGELPAPRLRDDLVEELNGLSLPVGLSAERLFTYVLDCTTQADHLPPAVLLLDCAAPLAGAPGHRAALSGWVDDWARRTGLTEELEGRRRARAEGPHDPDIPRCVIIAIEPARDGTDDIVVRQWFNSVPGHWSPLPGQPATTTLDELGPAVEGALRQSARLWHAPPVASPAARQQPPLYVEFVLPYELLNHDVAGLTYQIGDGEPMPLSLKYGVHLRSLERMRADDPLWRDQWIERWNTLRAHGVLSHDWPDPDIGSVGMWQRRLAGEAMHTAVVLNAPTDAASQAALKAAIAEGIGLAVWDRAGVFVEAGRQKMSAVLSSVHAPVQIPMAIHRLRQKAASRNQGPAELHLKDIGFLWDDPTRPVDFQPTDPGDLTNEEAPE</sequence>
<dbReference type="InterPro" id="IPR045555">
    <property type="entry name" value="VMAP-M0"/>
</dbReference>
<protein>
    <submittedName>
        <fullName evidence="4">Uncharacterized protein</fullName>
    </submittedName>
</protein>
<dbReference type="PATRIC" id="fig|1915.4.peg.7020"/>
<dbReference type="EMBL" id="CP016438">
    <property type="protein sequence ID" value="ANS68574.1"/>
    <property type="molecule type" value="Genomic_DNA"/>
</dbReference>
<feature type="domain" description="vWA-MoxR associated protein middle region 0" evidence="1">
    <location>
        <begin position="123"/>
        <end position="225"/>
    </location>
</feature>
<dbReference type="Pfam" id="PF19916">
    <property type="entry name" value="VMAP-M0"/>
    <property type="match status" value="1"/>
</dbReference>
<reference evidence="4 5" key="1">
    <citation type="submission" date="2016-07" db="EMBL/GenBank/DDBJ databases">
        <title>Enhancement of antibiotic productionsby engineered nitrateutilization in actinobacteria.</title>
        <authorList>
            <person name="Meng S.C."/>
        </authorList>
    </citation>
    <scope>NUCLEOTIDE SEQUENCE [LARGE SCALE GENOMIC DNA]</scope>
    <source>
        <strain evidence="4 5">NRRL 2936</strain>
    </source>
</reference>
<gene>
    <name evidence="4" type="ORF">SLINC_6350</name>
</gene>
<evidence type="ECO:0000259" key="1">
    <source>
        <dbReference type="Pfam" id="PF19916"/>
    </source>
</evidence>